<evidence type="ECO:0000256" key="3">
    <source>
        <dbReference type="ARBA" id="ARBA00023315"/>
    </source>
</evidence>
<dbReference type="PANTHER" id="PTHR42681:SF1">
    <property type="entry name" value="MALONYL-COA-ACYL CARRIER PROTEIN TRANSACYLASE, MITOCHONDRIAL"/>
    <property type="match status" value="1"/>
</dbReference>
<keyword evidence="2" id="KW-0808">Transferase</keyword>
<dbReference type="EMBL" id="JACRSQ010000004">
    <property type="protein sequence ID" value="MBC8542740.1"/>
    <property type="molecule type" value="Genomic_DNA"/>
</dbReference>
<dbReference type="PANTHER" id="PTHR42681">
    <property type="entry name" value="MALONYL-COA-ACYL CARRIER PROTEIN TRANSACYLASE, MITOCHONDRIAL"/>
    <property type="match status" value="1"/>
</dbReference>
<reference evidence="6" key="1">
    <citation type="submission" date="2020-08" db="EMBL/GenBank/DDBJ databases">
        <title>Genome public.</title>
        <authorList>
            <person name="Liu C."/>
            <person name="Sun Q."/>
        </authorList>
    </citation>
    <scope>NUCLEOTIDE SEQUENCE</scope>
    <source>
        <strain evidence="6">NSJ-32</strain>
    </source>
</reference>
<dbReference type="EC" id="2.3.1.39" evidence="1"/>
<sequence length="312" mass="34889">MAPNNIEYPQSIAAFPGREAVAKGLDSTVFKNAAAAQRVFRRASEYCAVDMVSLCYGEGKDEGPWTTVGLVTHCYGIYKTLEEWRGRPKAFAGYSQGEFTACAAAGVFEFPEVLGLILRLERILEEDSPADEAMIRVMDLDQKVLRECCQQYQESGKHVYISAYLSDTQNIISGKQPDLQELVQELKKRGARWALPLPVKRGYHSPLCQASAERARKYFQRMRLCSPSNPVYSCYDGHRSTDPIIIRDKLSRQVQHPIHWKALADNCVSDGIQSLIEIGPGCTVSGNTRIANPNIACRWVQTMNEVRCCDAV</sequence>
<evidence type="ECO:0000313" key="6">
    <source>
        <dbReference type="EMBL" id="MBC8542740.1"/>
    </source>
</evidence>
<dbReference type="Pfam" id="PF00698">
    <property type="entry name" value="Acyl_transf_1"/>
    <property type="match status" value="1"/>
</dbReference>
<dbReference type="GO" id="GO:0004314">
    <property type="term" value="F:[acyl-carrier-protein] S-malonyltransferase activity"/>
    <property type="evidence" value="ECO:0007669"/>
    <property type="project" value="UniProtKB-EC"/>
</dbReference>
<evidence type="ECO:0000259" key="5">
    <source>
        <dbReference type="SMART" id="SM00827"/>
    </source>
</evidence>
<dbReference type="SMART" id="SM00827">
    <property type="entry name" value="PKS_AT"/>
    <property type="match status" value="1"/>
</dbReference>
<dbReference type="GO" id="GO:0006633">
    <property type="term" value="P:fatty acid biosynthetic process"/>
    <property type="evidence" value="ECO:0007669"/>
    <property type="project" value="TreeGrafter"/>
</dbReference>
<dbReference type="InterPro" id="IPR014043">
    <property type="entry name" value="Acyl_transferase_dom"/>
</dbReference>
<dbReference type="InterPro" id="IPR016035">
    <property type="entry name" value="Acyl_Trfase/lysoPLipase"/>
</dbReference>
<evidence type="ECO:0000256" key="4">
    <source>
        <dbReference type="ARBA" id="ARBA00048462"/>
    </source>
</evidence>
<proteinExistence type="predicted"/>
<dbReference type="InterPro" id="IPR016036">
    <property type="entry name" value="Malonyl_transacylase_ACP-bd"/>
</dbReference>
<gene>
    <name evidence="6" type="ORF">H8730_04160</name>
</gene>
<dbReference type="SUPFAM" id="SSF52151">
    <property type="entry name" value="FabD/lysophospholipase-like"/>
    <property type="match status" value="1"/>
</dbReference>
<comment type="caution">
    <text evidence="6">The sequence shown here is derived from an EMBL/GenBank/DDBJ whole genome shotgun (WGS) entry which is preliminary data.</text>
</comment>
<dbReference type="InterPro" id="IPR001227">
    <property type="entry name" value="Ac_transferase_dom_sf"/>
</dbReference>
<dbReference type="SUPFAM" id="SSF55048">
    <property type="entry name" value="Probable ACP-binding domain of malonyl-CoA ACP transacylase"/>
    <property type="match status" value="1"/>
</dbReference>
<keyword evidence="7" id="KW-1185">Reference proteome</keyword>
<dbReference type="Gene3D" id="3.30.70.250">
    <property type="entry name" value="Malonyl-CoA ACP transacylase, ACP-binding"/>
    <property type="match status" value="1"/>
</dbReference>
<accession>A0A926DPE3</accession>
<evidence type="ECO:0000256" key="1">
    <source>
        <dbReference type="ARBA" id="ARBA00013258"/>
    </source>
</evidence>
<evidence type="ECO:0000313" key="7">
    <source>
        <dbReference type="Proteomes" id="UP000657006"/>
    </source>
</evidence>
<comment type="catalytic activity">
    <reaction evidence="4">
        <text>holo-[ACP] + malonyl-CoA = malonyl-[ACP] + CoA</text>
        <dbReference type="Rhea" id="RHEA:41792"/>
        <dbReference type="Rhea" id="RHEA-COMP:9623"/>
        <dbReference type="Rhea" id="RHEA-COMP:9685"/>
        <dbReference type="ChEBI" id="CHEBI:57287"/>
        <dbReference type="ChEBI" id="CHEBI:57384"/>
        <dbReference type="ChEBI" id="CHEBI:64479"/>
        <dbReference type="ChEBI" id="CHEBI:78449"/>
        <dbReference type="EC" id="2.3.1.39"/>
    </reaction>
</comment>
<dbReference type="RefSeq" id="WP_177719295.1">
    <property type="nucleotide sequence ID" value="NZ_JACRSQ010000004.1"/>
</dbReference>
<protein>
    <recommendedName>
        <fullName evidence="1">[acyl-carrier-protein] S-malonyltransferase</fullName>
        <ecNumber evidence="1">2.3.1.39</ecNumber>
    </recommendedName>
</protein>
<dbReference type="GO" id="GO:0005829">
    <property type="term" value="C:cytosol"/>
    <property type="evidence" value="ECO:0007669"/>
    <property type="project" value="TreeGrafter"/>
</dbReference>
<name>A0A926DPE3_9FIRM</name>
<organism evidence="6 7">
    <name type="scientific">Bianquea renquensis</name>
    <dbReference type="NCBI Taxonomy" id="2763661"/>
    <lineage>
        <taxon>Bacteria</taxon>
        <taxon>Bacillati</taxon>
        <taxon>Bacillota</taxon>
        <taxon>Clostridia</taxon>
        <taxon>Eubacteriales</taxon>
        <taxon>Bianqueaceae</taxon>
        <taxon>Bianquea</taxon>
    </lineage>
</organism>
<dbReference type="Proteomes" id="UP000657006">
    <property type="component" value="Unassembled WGS sequence"/>
</dbReference>
<dbReference type="Gene3D" id="3.40.366.10">
    <property type="entry name" value="Malonyl-Coenzyme A Acyl Carrier Protein, domain 2"/>
    <property type="match status" value="1"/>
</dbReference>
<dbReference type="AlphaFoldDB" id="A0A926DPE3"/>
<dbReference type="InterPro" id="IPR050858">
    <property type="entry name" value="Mal-CoA-ACP_Trans/PKS_FabD"/>
</dbReference>
<keyword evidence="3" id="KW-0012">Acyltransferase</keyword>
<feature type="domain" description="Malonyl-CoA:ACP transacylase (MAT)" evidence="5">
    <location>
        <begin position="29"/>
        <end position="305"/>
    </location>
</feature>
<evidence type="ECO:0000256" key="2">
    <source>
        <dbReference type="ARBA" id="ARBA00022679"/>
    </source>
</evidence>